<protein>
    <submittedName>
        <fullName evidence="2">Tetratricopeptide repeat (TPR)-like superfamily protein</fullName>
    </submittedName>
</protein>
<name>A0A1D6KSY0_MAIZE</name>
<reference evidence="2" key="1">
    <citation type="submission" date="2015-12" db="EMBL/GenBank/DDBJ databases">
        <title>Update maize B73 reference genome by single molecule sequencing technologies.</title>
        <authorList>
            <consortium name="Maize Genome Sequencing Project"/>
            <person name="Ware D."/>
        </authorList>
    </citation>
    <scope>NUCLEOTIDE SEQUENCE [LARGE SCALE GENOMIC DNA]</scope>
    <source>
        <tissue evidence="2">Seedling</tissue>
    </source>
</reference>
<dbReference type="AlphaFoldDB" id="A0A1D6KSY0"/>
<organism evidence="2">
    <name type="scientific">Zea mays</name>
    <name type="common">Maize</name>
    <dbReference type="NCBI Taxonomy" id="4577"/>
    <lineage>
        <taxon>Eukaryota</taxon>
        <taxon>Viridiplantae</taxon>
        <taxon>Streptophyta</taxon>
        <taxon>Embryophyta</taxon>
        <taxon>Tracheophyta</taxon>
        <taxon>Spermatophyta</taxon>
        <taxon>Magnoliopsida</taxon>
        <taxon>Liliopsida</taxon>
        <taxon>Poales</taxon>
        <taxon>Poaceae</taxon>
        <taxon>PACMAD clade</taxon>
        <taxon>Panicoideae</taxon>
        <taxon>Andropogonodae</taxon>
        <taxon>Andropogoneae</taxon>
        <taxon>Tripsacinae</taxon>
        <taxon>Zea</taxon>
    </lineage>
</organism>
<evidence type="ECO:0000256" key="1">
    <source>
        <dbReference type="SAM" id="MobiDB-lite"/>
    </source>
</evidence>
<feature type="compositionally biased region" description="Low complexity" evidence="1">
    <location>
        <begin position="101"/>
        <end position="120"/>
    </location>
</feature>
<accession>A0A1D6KSY0</accession>
<feature type="region of interest" description="Disordered" evidence="1">
    <location>
        <begin position="87"/>
        <end position="133"/>
    </location>
</feature>
<evidence type="ECO:0000313" key="2">
    <source>
        <dbReference type="EMBL" id="ONM05751.1"/>
    </source>
</evidence>
<proteinExistence type="predicted"/>
<gene>
    <name evidence="2" type="ORF">ZEAMMB73_Zm00001d032689</name>
</gene>
<dbReference type="EMBL" id="CM007647">
    <property type="protein sequence ID" value="ONM05751.1"/>
    <property type="molecule type" value="Genomic_DNA"/>
</dbReference>
<sequence>MVTPPFASQCMRRDGSVRAPPCCVGGAARSPRCGQHDVVRARVCPGSGRWSSILHWAPAPSPSLGAQIPHPTLAFVSSSARFSESSRNWRMKRPCSPLMASQTTLTGGTTSSSGPSRTRSFSAKSGDHGSKDRSRSFHIDLFALFS</sequence>